<proteinExistence type="predicted"/>
<organism evidence="3 4">
    <name type="scientific">Talaromyces islandicus</name>
    <name type="common">Penicillium islandicum</name>
    <dbReference type="NCBI Taxonomy" id="28573"/>
    <lineage>
        <taxon>Eukaryota</taxon>
        <taxon>Fungi</taxon>
        <taxon>Dikarya</taxon>
        <taxon>Ascomycota</taxon>
        <taxon>Pezizomycotina</taxon>
        <taxon>Eurotiomycetes</taxon>
        <taxon>Eurotiomycetidae</taxon>
        <taxon>Eurotiales</taxon>
        <taxon>Trichocomaceae</taxon>
        <taxon>Talaromyces</taxon>
        <taxon>Talaromyces sect. Islandici</taxon>
    </lineage>
</organism>
<feature type="compositionally biased region" description="Low complexity" evidence="1">
    <location>
        <begin position="495"/>
        <end position="507"/>
    </location>
</feature>
<dbReference type="OMA" id="WGLVCAI"/>
<dbReference type="AlphaFoldDB" id="A0A0U1M469"/>
<feature type="compositionally biased region" description="Polar residues" evidence="1">
    <location>
        <begin position="28"/>
        <end position="41"/>
    </location>
</feature>
<dbReference type="EMBL" id="CVMT01000006">
    <property type="protein sequence ID" value="CRG89840.1"/>
    <property type="molecule type" value="Genomic_DNA"/>
</dbReference>
<keyword evidence="2" id="KW-0472">Membrane</keyword>
<dbReference type="PANTHER" id="PTHR42069">
    <property type="entry name" value="HYPHAL ANASTAMOSIS-8 PROTEIN"/>
    <property type="match status" value="1"/>
</dbReference>
<reference evidence="3 4" key="1">
    <citation type="submission" date="2015-04" db="EMBL/GenBank/DDBJ databases">
        <authorList>
            <person name="Syromyatnikov M.Y."/>
            <person name="Popov V.N."/>
        </authorList>
    </citation>
    <scope>NUCLEOTIDE SEQUENCE [LARGE SCALE GENOMIC DNA]</scope>
    <source>
        <strain evidence="3">WF-38-12</strain>
    </source>
</reference>
<feature type="transmembrane region" description="Helical" evidence="2">
    <location>
        <begin position="322"/>
        <end position="349"/>
    </location>
</feature>
<feature type="transmembrane region" description="Helical" evidence="2">
    <location>
        <begin position="221"/>
        <end position="245"/>
    </location>
</feature>
<dbReference type="PANTHER" id="PTHR42069:SF1">
    <property type="entry name" value="MARVEL DOMAIN-CONTAINING PROTEIN"/>
    <property type="match status" value="1"/>
</dbReference>
<evidence type="ECO:0000313" key="3">
    <source>
        <dbReference type="EMBL" id="CRG89840.1"/>
    </source>
</evidence>
<name>A0A0U1M469_TALIS</name>
<dbReference type="OrthoDB" id="5420724at2759"/>
<evidence type="ECO:0000256" key="2">
    <source>
        <dbReference type="SAM" id="Phobius"/>
    </source>
</evidence>
<feature type="transmembrane region" description="Helical" evidence="2">
    <location>
        <begin position="175"/>
        <end position="201"/>
    </location>
</feature>
<protein>
    <submittedName>
        <fullName evidence="3">Uncharacterized protein</fullName>
    </submittedName>
</protein>
<keyword evidence="2" id="KW-0812">Transmembrane</keyword>
<accession>A0A0U1M469</accession>
<dbReference type="Proteomes" id="UP000054383">
    <property type="component" value="Unassembled WGS sequence"/>
</dbReference>
<evidence type="ECO:0000313" key="4">
    <source>
        <dbReference type="Proteomes" id="UP000054383"/>
    </source>
</evidence>
<sequence length="519" mass="57441">MSAFDDSSRHSSPLSQQPAEPADLLGNDRNNSSMSNHSQTHPAPIMRRSSGSSSHSSLKSPRTARFAEETTVISPVAGHSPFADPSSEKAPQPHVSDVGFGYVADSDPSRHATQPPLTPASPLKSALKTPGTARTLNPLSPTFREELQLEREEKKSERQNARDLKIKVRVRMAKVLLRFVNFSCSLIVLSLLSTSLNIFRATKDLPPRNNLPPWAIGTNPWPQYLLLVLSSISLFTAVLVFWGYWKGGHRRGEKVAIYYSLFSVGFFTFSAIMWVVGAAIFQNSKANGGGKDLWGWSCNQNLREQLFDKDVNYSLVCRMQDWSLVCAIIEIVLEAVVLVIYAVVFYRFYSKQRLKKTMDLRDKARSDLYLAQLRVQSAPNTPGFMPMTPRSPYHPMTPKSPYVSMAPPQDVYSSAENGESYAVQYANPKSPTRAVTKPFQLQPPPIRVQQATPKVAQEGFASQPRSGSPGEESQSEKVNEHVGAAPGEKTYDAVPIPGAYSSPISSPSYPPPAQQHRYQ</sequence>
<keyword evidence="2" id="KW-1133">Transmembrane helix</keyword>
<gene>
    <name evidence="3" type="ORF">PISL3812_06879</name>
</gene>
<feature type="region of interest" description="Disordered" evidence="1">
    <location>
        <begin position="452"/>
        <end position="519"/>
    </location>
</feature>
<feature type="region of interest" description="Disordered" evidence="1">
    <location>
        <begin position="1"/>
        <end position="141"/>
    </location>
</feature>
<evidence type="ECO:0000256" key="1">
    <source>
        <dbReference type="SAM" id="MobiDB-lite"/>
    </source>
</evidence>
<dbReference type="STRING" id="28573.A0A0U1M469"/>
<keyword evidence="4" id="KW-1185">Reference proteome</keyword>
<feature type="transmembrane region" description="Helical" evidence="2">
    <location>
        <begin position="257"/>
        <end position="281"/>
    </location>
</feature>
<feature type="compositionally biased region" description="Low complexity" evidence="1">
    <location>
        <begin position="49"/>
        <end position="60"/>
    </location>
</feature>